<dbReference type="RefSeq" id="WP_055186339.1">
    <property type="nucleotide sequence ID" value="NZ_CYXN01000016.1"/>
</dbReference>
<dbReference type="PANTHER" id="PTHR43335:SF4">
    <property type="entry name" value="ABC TRANSPORTER, ATP-BINDING PROTEIN"/>
    <property type="match status" value="1"/>
</dbReference>
<evidence type="ECO:0000313" key="6">
    <source>
        <dbReference type="EMBL" id="CUN10065.1"/>
    </source>
</evidence>
<accession>A0A173U7G2</accession>
<dbReference type="InterPro" id="IPR027417">
    <property type="entry name" value="P-loop_NTPase"/>
</dbReference>
<dbReference type="InterPro" id="IPR003439">
    <property type="entry name" value="ABC_transporter-like_ATP-bd"/>
</dbReference>
<dbReference type="Gene3D" id="3.40.50.300">
    <property type="entry name" value="P-loop containing nucleotide triphosphate hydrolases"/>
    <property type="match status" value="1"/>
</dbReference>
<dbReference type="PANTHER" id="PTHR43335">
    <property type="entry name" value="ABC TRANSPORTER, ATP-BINDING PROTEIN"/>
    <property type="match status" value="1"/>
</dbReference>
<protein>
    <submittedName>
        <fullName evidence="6">Daunorubicin/doxorubicin resistance ATP-binding protein DrrA</fullName>
        <ecNumber evidence="6">3.6.3.-</ecNumber>
    </submittedName>
</protein>
<dbReference type="InterPro" id="IPR003593">
    <property type="entry name" value="AAA+_ATPase"/>
</dbReference>
<evidence type="ECO:0000256" key="2">
    <source>
        <dbReference type="ARBA" id="ARBA00022448"/>
    </source>
</evidence>
<dbReference type="GO" id="GO:0016887">
    <property type="term" value="F:ATP hydrolysis activity"/>
    <property type="evidence" value="ECO:0007669"/>
    <property type="project" value="InterPro"/>
</dbReference>
<keyword evidence="6" id="KW-0378">Hydrolase</keyword>
<gene>
    <name evidence="6" type="primary">drrA_3</name>
    <name evidence="6" type="ORF">ERS852582_01923</name>
</gene>
<evidence type="ECO:0000256" key="3">
    <source>
        <dbReference type="ARBA" id="ARBA00022741"/>
    </source>
</evidence>
<feature type="domain" description="ABC transporter" evidence="5">
    <location>
        <begin position="5"/>
        <end position="233"/>
    </location>
</feature>
<dbReference type="SMART" id="SM00382">
    <property type="entry name" value="AAA"/>
    <property type="match status" value="1"/>
</dbReference>
<keyword evidence="4 6" id="KW-0067">ATP-binding</keyword>
<comment type="similarity">
    <text evidence="1">Belongs to the ABC transporter superfamily.</text>
</comment>
<keyword evidence="3" id="KW-0547">Nucleotide-binding</keyword>
<dbReference type="PROSITE" id="PS00211">
    <property type="entry name" value="ABC_TRANSPORTER_1"/>
    <property type="match status" value="1"/>
</dbReference>
<evidence type="ECO:0000256" key="1">
    <source>
        <dbReference type="ARBA" id="ARBA00005417"/>
    </source>
</evidence>
<dbReference type="SUPFAM" id="SSF52540">
    <property type="entry name" value="P-loop containing nucleoside triphosphate hydrolases"/>
    <property type="match status" value="1"/>
</dbReference>
<sequence>MKPVIETHTLCKSYHGRPVVDHLNLTVPEGCVYGFLGPNGAGKSTTMKMLLGLVHPTGGSVELLGHTLNEANRIALLRQTGSLIESPSGYLHLTARENLSIVADLKDVDRKDISRVLEIVHLTKDSDRKVGQYSLGMKQRLGIAMALLGSPKLLILDEPTNGLDPAGIQEMRSLIASMPQTTGATVLISSHLLGEIEQMVDQVGILNHGRLLFEGSLQQLQKHSRGGILLRVLDAPKAAAVLQQQGVKATAPADQPDTLQLPPLPDEALAGLVYTLAESGVGVVGLTAQTKSLEDIFLSLTQTSGEVA</sequence>
<dbReference type="CDD" id="cd03268">
    <property type="entry name" value="ABC_BcrA_bacitracin_resist"/>
    <property type="match status" value="1"/>
</dbReference>
<dbReference type="PROSITE" id="PS50893">
    <property type="entry name" value="ABC_TRANSPORTER_2"/>
    <property type="match status" value="1"/>
</dbReference>
<proteinExistence type="inferred from homology"/>
<dbReference type="Pfam" id="PF00005">
    <property type="entry name" value="ABC_tran"/>
    <property type="match status" value="1"/>
</dbReference>
<dbReference type="InterPro" id="IPR017871">
    <property type="entry name" value="ABC_transporter-like_CS"/>
</dbReference>
<dbReference type="EMBL" id="CYXN01000016">
    <property type="protein sequence ID" value="CUN10065.1"/>
    <property type="molecule type" value="Genomic_DNA"/>
</dbReference>
<organism evidence="6 7">
    <name type="scientific">Faecalibacterium prausnitzii</name>
    <dbReference type="NCBI Taxonomy" id="853"/>
    <lineage>
        <taxon>Bacteria</taxon>
        <taxon>Bacillati</taxon>
        <taxon>Bacillota</taxon>
        <taxon>Clostridia</taxon>
        <taxon>Eubacteriales</taxon>
        <taxon>Oscillospiraceae</taxon>
        <taxon>Faecalibacterium</taxon>
    </lineage>
</organism>
<name>A0A173U7G2_9FIRM</name>
<dbReference type="AlphaFoldDB" id="A0A173U7G2"/>
<evidence type="ECO:0000256" key="4">
    <source>
        <dbReference type="ARBA" id="ARBA00022840"/>
    </source>
</evidence>
<dbReference type="Proteomes" id="UP000095649">
    <property type="component" value="Unassembled WGS sequence"/>
</dbReference>
<keyword evidence="2" id="KW-0813">Transport</keyword>
<dbReference type="GO" id="GO:0005524">
    <property type="term" value="F:ATP binding"/>
    <property type="evidence" value="ECO:0007669"/>
    <property type="project" value="UniProtKB-KW"/>
</dbReference>
<reference evidence="6 7" key="1">
    <citation type="submission" date="2015-09" db="EMBL/GenBank/DDBJ databases">
        <authorList>
            <consortium name="Pathogen Informatics"/>
        </authorList>
    </citation>
    <scope>NUCLEOTIDE SEQUENCE [LARGE SCALE GENOMIC DNA]</scope>
    <source>
        <strain evidence="6 7">2789STDY5834970</strain>
    </source>
</reference>
<evidence type="ECO:0000313" key="7">
    <source>
        <dbReference type="Proteomes" id="UP000095649"/>
    </source>
</evidence>
<dbReference type="OrthoDB" id="9809205at2"/>
<evidence type="ECO:0000259" key="5">
    <source>
        <dbReference type="PROSITE" id="PS50893"/>
    </source>
</evidence>
<dbReference type="EC" id="3.6.3.-" evidence="6"/>